<reference evidence="2" key="1">
    <citation type="submission" date="2025-08" db="UniProtKB">
        <authorList>
            <consortium name="Ensembl"/>
        </authorList>
    </citation>
    <scope>IDENTIFICATION</scope>
</reference>
<dbReference type="InterPro" id="IPR046341">
    <property type="entry name" value="SET_dom_sf"/>
</dbReference>
<evidence type="ECO:0000313" key="2">
    <source>
        <dbReference type="Ensembl" id="ENSNMLP00000007695.1"/>
    </source>
</evidence>
<dbReference type="Pfam" id="PF00856">
    <property type="entry name" value="SET"/>
    <property type="match status" value="1"/>
</dbReference>
<protein>
    <recommendedName>
        <fullName evidence="1">SET domain-containing protein</fullName>
    </recommendedName>
</protein>
<dbReference type="PANTHER" id="PTHR46167">
    <property type="entry name" value="N-LYSINE METHYLTRANSFERASE KMT5A"/>
    <property type="match status" value="1"/>
</dbReference>
<name>A0A8C6SJR4_9GOBI</name>
<evidence type="ECO:0000259" key="1">
    <source>
        <dbReference type="PROSITE" id="PS50280"/>
    </source>
</evidence>
<dbReference type="PANTHER" id="PTHR46167:SF1">
    <property type="entry name" value="N-LYSINE METHYLTRANSFERASE KMT5A"/>
    <property type="match status" value="1"/>
</dbReference>
<keyword evidence="3" id="KW-1185">Reference proteome</keyword>
<evidence type="ECO:0000313" key="3">
    <source>
        <dbReference type="Proteomes" id="UP000694523"/>
    </source>
</evidence>
<dbReference type="Proteomes" id="UP000694523">
    <property type="component" value="Unplaced"/>
</dbReference>
<feature type="domain" description="SET" evidence="1">
    <location>
        <begin position="35"/>
        <end position="138"/>
    </location>
</feature>
<accession>A0A8C6SJR4</accession>
<reference evidence="2" key="2">
    <citation type="submission" date="2025-09" db="UniProtKB">
        <authorList>
            <consortium name="Ensembl"/>
        </authorList>
    </citation>
    <scope>IDENTIFICATION</scope>
</reference>
<dbReference type="SMART" id="SM00317">
    <property type="entry name" value="SET"/>
    <property type="match status" value="1"/>
</dbReference>
<dbReference type="Gene3D" id="2.170.270.10">
    <property type="entry name" value="SET domain"/>
    <property type="match status" value="1"/>
</dbReference>
<sequence>MNEHKQTSVQSAALLDCVERSREDVSRNLAWQLTEFIMLLNTKYMLCFNYAGRGIFATAPFCKGDFLLQYRGDLISKETSEMSVDAAKEDNTYGRLVNDDYEHPNSTMKCLNVDGKPHLCLFATKDISPGEEITYDYGPNDWPWRCR</sequence>
<dbReference type="AlphaFoldDB" id="A0A8C6SJR4"/>
<dbReference type="PROSITE" id="PS50280">
    <property type="entry name" value="SET"/>
    <property type="match status" value="1"/>
</dbReference>
<organism evidence="2 3">
    <name type="scientific">Neogobius melanostomus</name>
    <name type="common">round goby</name>
    <dbReference type="NCBI Taxonomy" id="47308"/>
    <lineage>
        <taxon>Eukaryota</taxon>
        <taxon>Metazoa</taxon>
        <taxon>Chordata</taxon>
        <taxon>Craniata</taxon>
        <taxon>Vertebrata</taxon>
        <taxon>Euteleostomi</taxon>
        <taxon>Actinopterygii</taxon>
        <taxon>Neopterygii</taxon>
        <taxon>Teleostei</taxon>
        <taxon>Neoteleostei</taxon>
        <taxon>Acanthomorphata</taxon>
        <taxon>Gobiaria</taxon>
        <taxon>Gobiiformes</taxon>
        <taxon>Gobioidei</taxon>
        <taxon>Gobiidae</taxon>
        <taxon>Benthophilinae</taxon>
        <taxon>Neogobiini</taxon>
        <taxon>Neogobius</taxon>
    </lineage>
</organism>
<dbReference type="SUPFAM" id="SSF82199">
    <property type="entry name" value="SET domain"/>
    <property type="match status" value="1"/>
</dbReference>
<dbReference type="GO" id="GO:0006357">
    <property type="term" value="P:regulation of transcription by RNA polymerase II"/>
    <property type="evidence" value="ECO:0007669"/>
    <property type="project" value="TreeGrafter"/>
</dbReference>
<dbReference type="GO" id="GO:0005700">
    <property type="term" value="C:polytene chromosome"/>
    <property type="evidence" value="ECO:0007669"/>
    <property type="project" value="TreeGrafter"/>
</dbReference>
<dbReference type="Ensembl" id="ENSNMLT00000008761.1">
    <property type="protein sequence ID" value="ENSNMLP00000007695.1"/>
    <property type="gene ID" value="ENSNMLG00000005521.1"/>
</dbReference>
<proteinExistence type="predicted"/>
<dbReference type="InterPro" id="IPR001214">
    <property type="entry name" value="SET_dom"/>
</dbReference>
<dbReference type="InterPro" id="IPR051760">
    <property type="entry name" value="KMT5A"/>
</dbReference>
<dbReference type="GO" id="GO:0005634">
    <property type="term" value="C:nucleus"/>
    <property type="evidence" value="ECO:0007669"/>
    <property type="project" value="TreeGrafter"/>
</dbReference>
<dbReference type="GO" id="GO:0042799">
    <property type="term" value="F:histone H4K20 methyltransferase activity"/>
    <property type="evidence" value="ECO:0007669"/>
    <property type="project" value="TreeGrafter"/>
</dbReference>
<dbReference type="GO" id="GO:0043516">
    <property type="term" value="P:regulation of DNA damage response, signal transduction by p53 class mediator"/>
    <property type="evidence" value="ECO:0007669"/>
    <property type="project" value="TreeGrafter"/>
</dbReference>